<sequence length="156" mass="15819" precursor="true">MLSLVGTCYFGVVTATTRIAATLMALFVPLIGAACTSKADDKAAPGPTHGSTAPAETPAAQPPASGSGLSPAGVTTSVDAAPSSLEEEYYQACRAAADWMTGKQVGPAQLVEGYLQSIQSNGNVGPGTFHKSWHELPADRQAAVIVATNAAAEQQC</sequence>
<gene>
    <name evidence="2" type="ORF">DE4585_02762</name>
</gene>
<evidence type="ECO:0008006" key="4">
    <source>
        <dbReference type="Google" id="ProtNLM"/>
    </source>
</evidence>
<proteinExistence type="predicted"/>
<dbReference type="AlphaFoldDB" id="A0A4R8RWR6"/>
<evidence type="ECO:0000313" key="3">
    <source>
        <dbReference type="Proteomes" id="UP000295117"/>
    </source>
</evidence>
<dbReference type="InterPro" id="IPR020377">
    <property type="entry name" value="Uncharacterised_LpqV"/>
</dbReference>
<organism evidence="2 3">
    <name type="scientific">Mycobacteroides salmoniphilum</name>
    <dbReference type="NCBI Taxonomy" id="404941"/>
    <lineage>
        <taxon>Bacteria</taxon>
        <taxon>Bacillati</taxon>
        <taxon>Actinomycetota</taxon>
        <taxon>Actinomycetes</taxon>
        <taxon>Mycobacteriales</taxon>
        <taxon>Mycobacteriaceae</taxon>
        <taxon>Mycobacteroides</taxon>
    </lineage>
</organism>
<feature type="region of interest" description="Disordered" evidence="1">
    <location>
        <begin position="39"/>
        <end position="78"/>
    </location>
</feature>
<name>A0A4R8RWR6_9MYCO</name>
<dbReference type="Pfam" id="PF17301">
    <property type="entry name" value="LpqV"/>
    <property type="match status" value="1"/>
</dbReference>
<dbReference type="EMBL" id="PECH01000008">
    <property type="protein sequence ID" value="TDZ79027.1"/>
    <property type="molecule type" value="Genomic_DNA"/>
</dbReference>
<protein>
    <recommendedName>
        <fullName evidence="4">Lipoprotein LpqV</fullName>
    </recommendedName>
</protein>
<dbReference type="RefSeq" id="WP_134063037.1">
    <property type="nucleotide sequence ID" value="NZ_PECG01000003.1"/>
</dbReference>
<reference evidence="2 3" key="1">
    <citation type="journal article" date="2019" name="Sci. Rep.">
        <title>Extended insight into the Mycobacterium chelonae-abscessus complex through whole genome sequencing of Mycobacterium salmoniphilum outbreak and Mycobacterium salmoniphilum-like strains.</title>
        <authorList>
            <person name="Behra P.R.K."/>
            <person name="Das S."/>
            <person name="Pettersson B.M.F."/>
            <person name="Shirreff L."/>
            <person name="DuCote T."/>
            <person name="Jacobsson K.G."/>
            <person name="Ennis D.G."/>
            <person name="Kirsebom L.A."/>
        </authorList>
    </citation>
    <scope>NUCLEOTIDE SEQUENCE [LARGE SCALE GENOMIC DNA]</scope>
    <source>
        <strain evidence="2 3">DE 4585</strain>
    </source>
</reference>
<evidence type="ECO:0000313" key="2">
    <source>
        <dbReference type="EMBL" id="TDZ79027.1"/>
    </source>
</evidence>
<evidence type="ECO:0000256" key="1">
    <source>
        <dbReference type="SAM" id="MobiDB-lite"/>
    </source>
</evidence>
<comment type="caution">
    <text evidence="2">The sequence shown here is derived from an EMBL/GenBank/DDBJ whole genome shotgun (WGS) entry which is preliminary data.</text>
</comment>
<feature type="compositionally biased region" description="Low complexity" evidence="1">
    <location>
        <begin position="52"/>
        <end position="64"/>
    </location>
</feature>
<dbReference type="Proteomes" id="UP000295117">
    <property type="component" value="Unassembled WGS sequence"/>
</dbReference>
<accession>A0A4R8RWR6</accession>